<dbReference type="Proteomes" id="UP000253606">
    <property type="component" value="Chromosome"/>
</dbReference>
<organism evidence="1 2">
    <name type="scientific">Acidisarcina polymorpha</name>
    <dbReference type="NCBI Taxonomy" id="2211140"/>
    <lineage>
        <taxon>Bacteria</taxon>
        <taxon>Pseudomonadati</taxon>
        <taxon>Acidobacteriota</taxon>
        <taxon>Terriglobia</taxon>
        <taxon>Terriglobales</taxon>
        <taxon>Acidobacteriaceae</taxon>
        <taxon>Acidisarcina</taxon>
    </lineage>
</organism>
<dbReference type="KEGG" id="abas:ACPOL_5110"/>
<keyword evidence="2" id="KW-1185">Reference proteome</keyword>
<evidence type="ECO:0000313" key="2">
    <source>
        <dbReference type="Proteomes" id="UP000253606"/>
    </source>
</evidence>
<sequence>MAWHFPRLNHFPPKIPALQGTLQTGRIVTPQESELEQSIKDSNGREMAYWRI</sequence>
<reference evidence="1 2" key="1">
    <citation type="journal article" date="2018" name="Front. Microbiol.">
        <title>Hydrolytic Capabilities as a Key to Environmental Success: Chitinolytic and Cellulolytic Acidobacteria From Acidic Sub-arctic Soils and Boreal Peatlands.</title>
        <authorList>
            <person name="Belova S.E."/>
            <person name="Ravin N.V."/>
            <person name="Pankratov T.A."/>
            <person name="Rakitin A.L."/>
            <person name="Ivanova A.A."/>
            <person name="Beletsky A.V."/>
            <person name="Mardanov A.V."/>
            <person name="Sinninghe Damste J.S."/>
            <person name="Dedysh S.N."/>
        </authorList>
    </citation>
    <scope>NUCLEOTIDE SEQUENCE [LARGE SCALE GENOMIC DNA]</scope>
    <source>
        <strain evidence="1 2">SBC82</strain>
    </source>
</reference>
<dbReference type="AlphaFoldDB" id="A0A2Z5G734"/>
<gene>
    <name evidence="1" type="ORF">ACPOL_5110</name>
</gene>
<dbReference type="EMBL" id="CP030840">
    <property type="protein sequence ID" value="AXC14366.1"/>
    <property type="molecule type" value="Genomic_DNA"/>
</dbReference>
<proteinExistence type="predicted"/>
<name>A0A2Z5G734_9BACT</name>
<evidence type="ECO:0000313" key="1">
    <source>
        <dbReference type="EMBL" id="AXC14366.1"/>
    </source>
</evidence>
<protein>
    <submittedName>
        <fullName evidence="1">Uncharacterized protein</fullName>
    </submittedName>
</protein>
<accession>A0A2Z5G734</accession>